<dbReference type="Gene3D" id="6.10.250.2410">
    <property type="match status" value="1"/>
</dbReference>
<name>A0A9D1J9E6_9FIRM</name>
<dbReference type="Pfam" id="PF02616">
    <property type="entry name" value="SMC_ScpA"/>
    <property type="match status" value="1"/>
</dbReference>
<keyword evidence="1" id="KW-0159">Chromosome partition</keyword>
<dbReference type="InterPro" id="IPR003768">
    <property type="entry name" value="ScpA"/>
</dbReference>
<gene>
    <name evidence="3" type="ORF">IAB94_02520</name>
</gene>
<dbReference type="AlphaFoldDB" id="A0A9D1J9E6"/>
<dbReference type="PANTHER" id="PTHR33969">
    <property type="entry name" value="SEGREGATION AND CONDENSATION PROTEIN A"/>
    <property type="match status" value="1"/>
</dbReference>
<dbReference type="PANTHER" id="PTHR33969:SF2">
    <property type="entry name" value="SEGREGATION AND CONDENSATION PROTEIN A"/>
    <property type="match status" value="1"/>
</dbReference>
<dbReference type="GO" id="GO:0007059">
    <property type="term" value="P:chromosome segregation"/>
    <property type="evidence" value="ECO:0007669"/>
    <property type="project" value="UniProtKB-KW"/>
</dbReference>
<dbReference type="InterPro" id="IPR023093">
    <property type="entry name" value="ScpA-like_C"/>
</dbReference>
<accession>A0A9D1J9E6</accession>
<evidence type="ECO:0000256" key="2">
    <source>
        <dbReference type="ARBA" id="ARBA00044777"/>
    </source>
</evidence>
<dbReference type="Proteomes" id="UP000823913">
    <property type="component" value="Unassembled WGS sequence"/>
</dbReference>
<organism evidence="3 4">
    <name type="scientific">Candidatus Coproplasma avicola</name>
    <dbReference type="NCBI Taxonomy" id="2840744"/>
    <lineage>
        <taxon>Bacteria</taxon>
        <taxon>Bacillati</taxon>
        <taxon>Bacillota</taxon>
        <taxon>Clostridia</taxon>
        <taxon>Eubacteriales</taxon>
        <taxon>Candidatus Coproplasma</taxon>
    </lineage>
</organism>
<dbReference type="Gene3D" id="1.10.10.580">
    <property type="entry name" value="Structural maintenance of chromosome 1. Chain E"/>
    <property type="match status" value="1"/>
</dbReference>
<reference evidence="3" key="2">
    <citation type="journal article" date="2021" name="PeerJ">
        <title>Extensive microbial diversity within the chicken gut microbiome revealed by metagenomics and culture.</title>
        <authorList>
            <person name="Gilroy R."/>
            <person name="Ravi A."/>
            <person name="Getino M."/>
            <person name="Pursley I."/>
            <person name="Horton D.L."/>
            <person name="Alikhan N.F."/>
            <person name="Baker D."/>
            <person name="Gharbi K."/>
            <person name="Hall N."/>
            <person name="Watson M."/>
            <person name="Adriaenssens E.M."/>
            <person name="Foster-Nyarko E."/>
            <person name="Jarju S."/>
            <person name="Secka A."/>
            <person name="Antonio M."/>
            <person name="Oren A."/>
            <person name="Chaudhuri R.R."/>
            <person name="La Ragione R."/>
            <person name="Hildebrand F."/>
            <person name="Pallen M.J."/>
        </authorList>
    </citation>
    <scope>NUCLEOTIDE SEQUENCE</scope>
    <source>
        <strain evidence="3">ChiW16-3235</strain>
    </source>
</reference>
<protein>
    <recommendedName>
        <fullName evidence="2">Segregation and condensation protein A</fullName>
    </recommendedName>
</protein>
<dbReference type="EMBL" id="DVHK01000059">
    <property type="protein sequence ID" value="HIR66907.1"/>
    <property type="molecule type" value="Genomic_DNA"/>
</dbReference>
<proteinExistence type="predicted"/>
<evidence type="ECO:0000256" key="1">
    <source>
        <dbReference type="ARBA" id="ARBA00022829"/>
    </source>
</evidence>
<comment type="caution">
    <text evidence="3">The sequence shown here is derived from an EMBL/GenBank/DDBJ whole genome shotgun (WGS) entry which is preliminary data.</text>
</comment>
<sequence>MTSSKDYSNFESVVDYTTVLDDFEGPLDLLLHLINIAQIKIEDVFVSKVTEQFLDYIEYMKTQPSRDVDKESEYLAMAALIVYIKSKAMVPAVEVAGEEMGGDDEEKQALIEQLRQREFELIKEQTPRLKEMETVGFYFKPPSKDFSEVKVVYTDFSVSAMLEAFAKLLLKNESMQREKNNIKEIPKDEFTVEQKVKFIGDKLADKGEVEFLSLFNSFSRSEVITTFQALLEMLKYQYILVEQHETFGTIIIKRNPDADLKEVDIEQFDEYN</sequence>
<evidence type="ECO:0000313" key="4">
    <source>
        <dbReference type="Proteomes" id="UP000823913"/>
    </source>
</evidence>
<reference evidence="3" key="1">
    <citation type="submission" date="2020-10" db="EMBL/GenBank/DDBJ databases">
        <authorList>
            <person name="Gilroy R."/>
        </authorList>
    </citation>
    <scope>NUCLEOTIDE SEQUENCE</scope>
    <source>
        <strain evidence="3">ChiW16-3235</strain>
    </source>
</reference>
<evidence type="ECO:0000313" key="3">
    <source>
        <dbReference type="EMBL" id="HIR66907.1"/>
    </source>
</evidence>